<feature type="domain" description="ABC transmembrane type-1" evidence="8">
    <location>
        <begin position="165"/>
        <end position="361"/>
    </location>
</feature>
<dbReference type="InterPro" id="IPR050366">
    <property type="entry name" value="BP-dependent_transpt_permease"/>
</dbReference>
<proteinExistence type="inferred from homology"/>
<evidence type="ECO:0000256" key="1">
    <source>
        <dbReference type="ARBA" id="ARBA00004651"/>
    </source>
</evidence>
<evidence type="ECO:0000256" key="7">
    <source>
        <dbReference type="RuleBase" id="RU363032"/>
    </source>
</evidence>
<evidence type="ECO:0000313" key="10">
    <source>
        <dbReference type="Proteomes" id="UP000585721"/>
    </source>
</evidence>
<dbReference type="GO" id="GO:0005886">
    <property type="term" value="C:plasma membrane"/>
    <property type="evidence" value="ECO:0007669"/>
    <property type="project" value="UniProtKB-SubCell"/>
</dbReference>
<dbReference type="CDD" id="cd06261">
    <property type="entry name" value="TM_PBP2"/>
    <property type="match status" value="1"/>
</dbReference>
<keyword evidence="2 7" id="KW-0813">Transport</keyword>
<gene>
    <name evidence="9" type="ORF">HNR75_001903</name>
</gene>
<comment type="caution">
    <text evidence="9">The sequence shown here is derived from an EMBL/GenBank/DDBJ whole genome shotgun (WGS) entry which is preliminary data.</text>
</comment>
<feature type="transmembrane region" description="Helical" evidence="7">
    <location>
        <begin position="340"/>
        <end position="360"/>
    </location>
</feature>
<dbReference type="InterPro" id="IPR035906">
    <property type="entry name" value="MetI-like_sf"/>
</dbReference>
<comment type="similarity">
    <text evidence="7">Belongs to the binding-protein-dependent transport system permease family.</text>
</comment>
<dbReference type="Pfam" id="PF00528">
    <property type="entry name" value="BPD_transp_1"/>
    <property type="match status" value="1"/>
</dbReference>
<evidence type="ECO:0000256" key="3">
    <source>
        <dbReference type="ARBA" id="ARBA00022475"/>
    </source>
</evidence>
<dbReference type="RefSeq" id="WP_188026718.1">
    <property type="nucleotide sequence ID" value="NZ_JACHGR010000006.1"/>
</dbReference>
<evidence type="ECO:0000256" key="5">
    <source>
        <dbReference type="ARBA" id="ARBA00022989"/>
    </source>
</evidence>
<feature type="transmembrane region" description="Helical" evidence="7">
    <location>
        <begin position="284"/>
        <end position="304"/>
    </location>
</feature>
<evidence type="ECO:0000256" key="2">
    <source>
        <dbReference type="ARBA" id="ARBA00022448"/>
    </source>
</evidence>
<feature type="transmembrane region" description="Helical" evidence="7">
    <location>
        <begin position="35"/>
        <end position="57"/>
    </location>
</feature>
<dbReference type="InterPro" id="IPR025966">
    <property type="entry name" value="OppC_N"/>
</dbReference>
<feature type="transmembrane region" description="Helical" evidence="7">
    <location>
        <begin position="310"/>
        <end position="328"/>
    </location>
</feature>
<feature type="transmembrane region" description="Helical" evidence="7">
    <location>
        <begin position="204"/>
        <end position="224"/>
    </location>
</feature>
<dbReference type="PANTHER" id="PTHR43386">
    <property type="entry name" value="OLIGOPEPTIDE TRANSPORT SYSTEM PERMEASE PROTEIN APPC"/>
    <property type="match status" value="1"/>
</dbReference>
<reference evidence="9 10" key="1">
    <citation type="submission" date="2020-08" db="EMBL/GenBank/DDBJ databases">
        <title>Genomic Encyclopedia of Type Strains, Phase IV (KMG-IV): sequencing the most valuable type-strain genomes for metagenomic binning, comparative biology and taxonomic classification.</title>
        <authorList>
            <person name="Goeker M."/>
        </authorList>
    </citation>
    <scope>NUCLEOTIDE SEQUENCE [LARGE SCALE GENOMIC DNA]</scope>
    <source>
        <strain evidence="9 10">DSM 22975</strain>
    </source>
</reference>
<evidence type="ECO:0000256" key="4">
    <source>
        <dbReference type="ARBA" id="ARBA00022692"/>
    </source>
</evidence>
<name>A0A841GQT4_9GAMM</name>
<accession>A0A841GQT4</accession>
<dbReference type="AlphaFoldDB" id="A0A841GQT4"/>
<organism evidence="9 10">
    <name type="scientific">Tolumonas osonensis</name>
    <dbReference type="NCBI Taxonomy" id="675874"/>
    <lineage>
        <taxon>Bacteria</taxon>
        <taxon>Pseudomonadati</taxon>
        <taxon>Pseudomonadota</taxon>
        <taxon>Gammaproteobacteria</taxon>
        <taxon>Aeromonadales</taxon>
        <taxon>Aeromonadaceae</taxon>
        <taxon>Tolumonas</taxon>
    </lineage>
</organism>
<dbReference type="PANTHER" id="PTHR43386:SF1">
    <property type="entry name" value="D,D-DIPEPTIDE TRANSPORT SYSTEM PERMEASE PROTEIN DDPC-RELATED"/>
    <property type="match status" value="1"/>
</dbReference>
<dbReference type="Gene3D" id="1.10.3720.10">
    <property type="entry name" value="MetI-like"/>
    <property type="match status" value="1"/>
</dbReference>
<dbReference type="Proteomes" id="UP000585721">
    <property type="component" value="Unassembled WGS sequence"/>
</dbReference>
<evidence type="ECO:0000313" key="9">
    <source>
        <dbReference type="EMBL" id="MBB6055973.1"/>
    </source>
</evidence>
<keyword evidence="6 7" id="KW-0472">Membrane</keyword>
<feature type="transmembrane region" description="Helical" evidence="7">
    <location>
        <begin position="161"/>
        <end position="192"/>
    </location>
</feature>
<keyword evidence="10" id="KW-1185">Reference proteome</keyword>
<keyword evidence="3" id="KW-1003">Cell membrane</keyword>
<keyword evidence="4 7" id="KW-0812">Transmembrane</keyword>
<protein>
    <submittedName>
        <fullName evidence="9">Peptide/nickel transport system permease protein</fullName>
    </submittedName>
</protein>
<dbReference type="PROSITE" id="PS50928">
    <property type="entry name" value="ABC_TM1"/>
    <property type="match status" value="1"/>
</dbReference>
<evidence type="ECO:0000256" key="6">
    <source>
        <dbReference type="ARBA" id="ARBA00023136"/>
    </source>
</evidence>
<dbReference type="SUPFAM" id="SSF161098">
    <property type="entry name" value="MetI-like"/>
    <property type="match status" value="1"/>
</dbReference>
<keyword evidence="5 7" id="KW-1133">Transmembrane helix</keyword>
<dbReference type="InterPro" id="IPR000515">
    <property type="entry name" value="MetI-like"/>
</dbReference>
<dbReference type="Pfam" id="PF12911">
    <property type="entry name" value="OppC_N"/>
    <property type="match status" value="1"/>
</dbReference>
<evidence type="ECO:0000259" key="8">
    <source>
        <dbReference type="PROSITE" id="PS50928"/>
    </source>
</evidence>
<dbReference type="EMBL" id="JACHGR010000006">
    <property type="protein sequence ID" value="MBB6055973.1"/>
    <property type="molecule type" value="Genomic_DNA"/>
</dbReference>
<comment type="subcellular location">
    <subcellularLocation>
        <location evidence="1 7">Cell membrane</location>
        <topology evidence="1 7">Multi-pass membrane protein</topology>
    </subcellularLocation>
</comment>
<sequence>MQSEIILEQDPRERPKSNDERYLALVWRRFKRNKLALVSMWLILAMLVLAIFASFFAPQDPAQRSNEDVYLPPQGIHFFSDEGFSVRPFVYPYETTFDPETFEPKYVQNTEKKVYLQFFSEGWEYSFLGMTFNTHLFTAQDNQKIYILGTDGMGRDELSRIFHGMGVTLLMAGLITSICVIVGSLVGITSGYLGGKADLWIQRVVELMLAFPELPLYLSVIAILPKTVSPQTTFVLFVLLLGCLKWAQLAREVRGKALVLREMDYVKSAIAAGASDSRIVVHHILPNVMSHVIVVATGMIPTFILTESFLSFLGVGIRPPMISLGLLLNAARDYQVLGSYPWLLAPVGFILVSVLVFNAAGDGLRDAVDPYSGR</sequence>
<feature type="transmembrane region" description="Helical" evidence="7">
    <location>
        <begin position="230"/>
        <end position="247"/>
    </location>
</feature>
<dbReference type="GO" id="GO:0055085">
    <property type="term" value="P:transmembrane transport"/>
    <property type="evidence" value="ECO:0007669"/>
    <property type="project" value="InterPro"/>
</dbReference>